<feature type="compositionally biased region" description="Acidic residues" evidence="3">
    <location>
        <begin position="265"/>
        <end position="279"/>
    </location>
</feature>
<evidence type="ECO:0000313" key="5">
    <source>
        <dbReference type="Proteomes" id="UP000559256"/>
    </source>
</evidence>
<feature type="compositionally biased region" description="Basic residues" evidence="3">
    <location>
        <begin position="48"/>
        <end position="61"/>
    </location>
</feature>
<comment type="caution">
    <text evidence="4">The sequence shown here is derived from an EMBL/GenBank/DDBJ whole genome shotgun (WGS) entry which is preliminary data.</text>
</comment>
<feature type="region of interest" description="Disordered" evidence="3">
    <location>
        <begin position="429"/>
        <end position="505"/>
    </location>
</feature>
<dbReference type="OrthoDB" id="429427at2759"/>
<dbReference type="InterPro" id="IPR028211">
    <property type="entry name" value="Ntr2"/>
</dbReference>
<sequence>MFNKRVRSKPTRARPSSDNEDADSEDATSVAGTSATETGAESPISAVKKFKEKTKKSKSKSRLSFGGDEEEGSNGEVFQVKKSKLSRKLTLGQHPANLPENLEQATISSNKGPTYTQAHINELKASTPSSRAPIPVSTDPYDADSSMDVSAMDMGDVSMQSVDVFETSETVIPSEFSIKMAKERREQSRKTGATSEEYISLSVTRRLEDQGPHPESRLVREEDELGEGDDEFAEYTSAQERIALGKKSRKVEASKRREAMKEMIADAEEEDEETAEWEQEQLRRGGHKTPEMSSPAKVKQVYKPTPIPPATTIPTMGPALARLTHQLTQLTTSHTSNTAALNALALERDQVDEREKEMRLLVSKAEEKRAWFGSFHEWVESVAEFLDQKYPLLEKLEEEHISLLQERFEMIRKRRKMDNEDDLECFLGRLPEEEEEGTNKQASQMEETDEFGRTIPRPDLATMRQGRRAARHARRQIRLQHQTKQQEAEEGYSTDSELPPADDNSYRNALASVATRREDVLSDVKAKEFLDPGKGQWSVWREKYEDSYVGAWGGLGVVSVWEFWARLECLGWDCIEDPKSLDSFKWYQGLYDYSRPGDPEDPERDLGPDGDLVSSMITTAILPRLAKVIEGGALDVYSDKHIRRAIDLMEEVEASIQEGNVKMQLLHKSIITCFEKVISSTETPVQTLLSLSRPPSFNPESVPARQRFLIRQVKLLSNLLRWRKFTGERFGVGQMVTRIIERCIVPVADEGWEVGGKDVVENVSAMLPKELLPPSIKSRLMTR</sequence>
<evidence type="ECO:0000313" key="4">
    <source>
        <dbReference type="EMBL" id="KAF5369342.1"/>
    </source>
</evidence>
<evidence type="ECO:0000256" key="3">
    <source>
        <dbReference type="SAM" id="MobiDB-lite"/>
    </source>
</evidence>
<protein>
    <recommendedName>
        <fullName evidence="6">GCF C-terminal domain-containing protein</fullName>
    </recommendedName>
</protein>
<feature type="compositionally biased region" description="Basic residues" evidence="3">
    <location>
        <begin position="1"/>
        <end position="12"/>
    </location>
</feature>
<feature type="region of interest" description="Disordered" evidence="3">
    <location>
        <begin position="181"/>
        <end position="228"/>
    </location>
</feature>
<dbReference type="GO" id="GO:0003677">
    <property type="term" value="F:DNA binding"/>
    <property type="evidence" value="ECO:0007669"/>
    <property type="project" value="InterPro"/>
</dbReference>
<feature type="compositionally biased region" description="Basic residues" evidence="3">
    <location>
        <begin position="465"/>
        <end position="478"/>
    </location>
</feature>
<feature type="region of interest" description="Disordered" evidence="3">
    <location>
        <begin position="1"/>
        <end position="148"/>
    </location>
</feature>
<accession>A0A8H5GQR7</accession>
<dbReference type="PANTHER" id="PTHR12214">
    <property type="entry name" value="GC-RICH SEQUENCE DNA-BINDING FACTOR"/>
    <property type="match status" value="1"/>
</dbReference>
<evidence type="ECO:0008006" key="6">
    <source>
        <dbReference type="Google" id="ProtNLM"/>
    </source>
</evidence>
<gene>
    <name evidence="4" type="ORF">D9758_002504</name>
</gene>
<dbReference type="InterPro" id="IPR012890">
    <property type="entry name" value="GCFC2-like"/>
</dbReference>
<feature type="region of interest" description="Disordered" evidence="3">
    <location>
        <begin position="265"/>
        <end position="301"/>
    </location>
</feature>
<dbReference type="AlphaFoldDB" id="A0A8H5GQR7"/>
<feature type="compositionally biased region" description="Polar residues" evidence="3">
    <location>
        <begin position="30"/>
        <end position="39"/>
    </location>
</feature>
<keyword evidence="5" id="KW-1185">Reference proteome</keyword>
<comment type="subcellular location">
    <subcellularLocation>
        <location evidence="1">Nucleus</location>
    </subcellularLocation>
</comment>
<dbReference type="Proteomes" id="UP000559256">
    <property type="component" value="Unassembled WGS sequence"/>
</dbReference>
<name>A0A8H5GQR7_9AGAR</name>
<organism evidence="4 5">
    <name type="scientific">Tetrapyrgos nigripes</name>
    <dbReference type="NCBI Taxonomy" id="182062"/>
    <lineage>
        <taxon>Eukaryota</taxon>
        <taxon>Fungi</taxon>
        <taxon>Dikarya</taxon>
        <taxon>Basidiomycota</taxon>
        <taxon>Agaricomycotina</taxon>
        <taxon>Agaricomycetes</taxon>
        <taxon>Agaricomycetidae</taxon>
        <taxon>Agaricales</taxon>
        <taxon>Marasmiineae</taxon>
        <taxon>Marasmiaceae</taxon>
        <taxon>Tetrapyrgos</taxon>
    </lineage>
</organism>
<proteinExistence type="predicted"/>
<reference evidence="4 5" key="1">
    <citation type="journal article" date="2020" name="ISME J.">
        <title>Uncovering the hidden diversity of litter-decomposition mechanisms in mushroom-forming fungi.</title>
        <authorList>
            <person name="Floudas D."/>
            <person name="Bentzer J."/>
            <person name="Ahren D."/>
            <person name="Johansson T."/>
            <person name="Persson P."/>
            <person name="Tunlid A."/>
        </authorList>
    </citation>
    <scope>NUCLEOTIDE SEQUENCE [LARGE SCALE GENOMIC DNA]</scope>
    <source>
        <strain evidence="4 5">CBS 291.85</strain>
    </source>
</reference>
<feature type="compositionally biased region" description="Basic and acidic residues" evidence="3">
    <location>
        <begin position="205"/>
        <end position="220"/>
    </location>
</feature>
<dbReference type="GO" id="GO:0000390">
    <property type="term" value="P:spliceosomal complex disassembly"/>
    <property type="evidence" value="ECO:0007669"/>
    <property type="project" value="InterPro"/>
</dbReference>
<keyword evidence="2" id="KW-0539">Nucleus</keyword>
<dbReference type="EMBL" id="JAACJM010000013">
    <property type="protein sequence ID" value="KAF5369342.1"/>
    <property type="molecule type" value="Genomic_DNA"/>
</dbReference>
<evidence type="ECO:0000256" key="2">
    <source>
        <dbReference type="ARBA" id="ARBA00023242"/>
    </source>
</evidence>
<feature type="compositionally biased region" description="Polar residues" evidence="3">
    <location>
        <begin position="103"/>
        <end position="130"/>
    </location>
</feature>
<evidence type="ECO:0000256" key="1">
    <source>
        <dbReference type="ARBA" id="ARBA00004123"/>
    </source>
</evidence>
<dbReference type="PANTHER" id="PTHR12214:SF0">
    <property type="entry name" value="LD29489P"/>
    <property type="match status" value="1"/>
</dbReference>
<dbReference type="Pfam" id="PF15458">
    <property type="entry name" value="NTR2"/>
    <property type="match status" value="1"/>
</dbReference>
<dbReference type="GO" id="GO:0071008">
    <property type="term" value="C:U2-type post-mRNA release spliceosomal complex"/>
    <property type="evidence" value="ECO:0007669"/>
    <property type="project" value="InterPro"/>
</dbReference>